<protein>
    <submittedName>
        <fullName evidence="2">Uncharacterized protein</fullName>
    </submittedName>
</protein>
<evidence type="ECO:0000313" key="2">
    <source>
        <dbReference type="EMBL" id="RAI55927.1"/>
    </source>
</evidence>
<dbReference type="EMBL" id="QLIX01000030">
    <property type="protein sequence ID" value="RAI55927.1"/>
    <property type="molecule type" value="Genomic_DNA"/>
</dbReference>
<sequence length="142" mass="14608">MTRSSPIKINRAPVLTLWAAVVAERLGHPPDTALSLASAVAGTAARAKARRLGISEEKDHAKDAHATAPAKPQDTTELLGRRIRLIHDGDGVVLAEGKGKPAPATGFGPGPSPDAGPDALSDDCRSADKRLGNARLRAGAVT</sequence>
<name>A0A327M0H9_9PROT</name>
<feature type="compositionally biased region" description="Basic and acidic residues" evidence="1">
    <location>
        <begin position="122"/>
        <end position="131"/>
    </location>
</feature>
<feature type="compositionally biased region" description="Basic and acidic residues" evidence="1">
    <location>
        <begin position="53"/>
        <end position="65"/>
    </location>
</feature>
<feature type="region of interest" description="Disordered" evidence="1">
    <location>
        <begin position="50"/>
        <end position="77"/>
    </location>
</feature>
<dbReference type="RefSeq" id="WP_111472339.1">
    <property type="nucleotide sequence ID" value="NZ_QLIX01000030.1"/>
</dbReference>
<organism evidence="2 3">
    <name type="scientific">Roseicella frigidaeris</name>
    <dbReference type="NCBI Taxonomy" id="2230885"/>
    <lineage>
        <taxon>Bacteria</taxon>
        <taxon>Pseudomonadati</taxon>
        <taxon>Pseudomonadota</taxon>
        <taxon>Alphaproteobacteria</taxon>
        <taxon>Acetobacterales</taxon>
        <taxon>Roseomonadaceae</taxon>
        <taxon>Roseicella</taxon>
    </lineage>
</organism>
<gene>
    <name evidence="2" type="ORF">DOO78_23555</name>
</gene>
<reference evidence="3" key="1">
    <citation type="submission" date="2018-06" db="EMBL/GenBank/DDBJ databases">
        <authorList>
            <person name="Khan S.A."/>
        </authorList>
    </citation>
    <scope>NUCLEOTIDE SEQUENCE [LARGE SCALE GENOMIC DNA]</scope>
    <source>
        <strain evidence="3">DB-1506</strain>
    </source>
</reference>
<proteinExistence type="predicted"/>
<dbReference type="Proteomes" id="UP000249065">
    <property type="component" value="Unassembled WGS sequence"/>
</dbReference>
<keyword evidence="3" id="KW-1185">Reference proteome</keyword>
<accession>A0A327M0H9</accession>
<dbReference type="OrthoDB" id="7269370at2"/>
<comment type="caution">
    <text evidence="2">The sequence shown here is derived from an EMBL/GenBank/DDBJ whole genome shotgun (WGS) entry which is preliminary data.</text>
</comment>
<evidence type="ECO:0000313" key="3">
    <source>
        <dbReference type="Proteomes" id="UP000249065"/>
    </source>
</evidence>
<feature type="region of interest" description="Disordered" evidence="1">
    <location>
        <begin position="94"/>
        <end position="142"/>
    </location>
</feature>
<evidence type="ECO:0000256" key="1">
    <source>
        <dbReference type="SAM" id="MobiDB-lite"/>
    </source>
</evidence>
<dbReference type="AlphaFoldDB" id="A0A327M0H9"/>